<organism evidence="1 2">
    <name type="scientific">Geodermatophilus obscurus</name>
    <dbReference type="NCBI Taxonomy" id="1861"/>
    <lineage>
        <taxon>Bacteria</taxon>
        <taxon>Bacillati</taxon>
        <taxon>Actinomycetota</taxon>
        <taxon>Actinomycetes</taxon>
        <taxon>Geodermatophilales</taxon>
        <taxon>Geodermatophilaceae</taxon>
        <taxon>Geodermatophilus</taxon>
    </lineage>
</organism>
<dbReference type="InterPro" id="IPR026467">
    <property type="entry name" value="Ser/Gly_Cys_C_dom"/>
</dbReference>
<sequence length="223" mass="22862">MTGTHVPLLRSDLYEVAYLAGGPRRAVEAAVVAMIEDGRLGVTPATAELHVVDPRRRHPVEAAVLDAAGPRSRRSIDGIAWRVRTDARFIALADGLQRAGLVSRRGGVHATAGRTWWAVGLTRAGRRALRDLRSDPARLGSSGALAVAFGGPGAWADADLRAAVFAPPRPYLPTTPGPSVREVRRSHSVAYVDGGSGGWAGGGWGGGFGGDCGGGGGDGGGGC</sequence>
<evidence type="ECO:0000313" key="1">
    <source>
        <dbReference type="EMBL" id="SHN88975.1"/>
    </source>
</evidence>
<dbReference type="NCBIfam" id="TIGR04222">
    <property type="entry name" value="near_uncomplex"/>
    <property type="match status" value="1"/>
</dbReference>
<dbReference type="EMBL" id="FRDM01000072">
    <property type="protein sequence ID" value="SHN88975.1"/>
    <property type="molecule type" value="Genomic_DNA"/>
</dbReference>
<dbReference type="OrthoDB" id="3620552at2"/>
<proteinExistence type="predicted"/>
<evidence type="ECO:0000313" key="2">
    <source>
        <dbReference type="Proteomes" id="UP000184428"/>
    </source>
</evidence>
<protein>
    <submittedName>
        <fullName evidence="1">TIGR04222 domain-containing protein</fullName>
    </submittedName>
</protein>
<name>A0A1M7V1B4_9ACTN</name>
<dbReference type="AlphaFoldDB" id="A0A1M7V1B4"/>
<dbReference type="Proteomes" id="UP000184428">
    <property type="component" value="Unassembled WGS sequence"/>
</dbReference>
<reference evidence="1 2" key="1">
    <citation type="submission" date="2016-12" db="EMBL/GenBank/DDBJ databases">
        <authorList>
            <person name="Song W.-J."/>
            <person name="Kurnit D.M."/>
        </authorList>
    </citation>
    <scope>NUCLEOTIDE SEQUENCE [LARGE SCALE GENOMIC DNA]</scope>
    <source>
        <strain evidence="1 2">DSM 43162</strain>
    </source>
</reference>
<accession>A0A1M7V1B4</accession>
<gene>
    <name evidence="1" type="ORF">SAMN05660350_04967</name>
</gene>